<evidence type="ECO:0000313" key="1">
    <source>
        <dbReference type="EMBL" id="TQS13320.1"/>
    </source>
</evidence>
<dbReference type="EMBL" id="VIRM01000065">
    <property type="protein sequence ID" value="TQS13320.1"/>
    <property type="molecule type" value="Genomic_DNA"/>
</dbReference>
<name>A0A544Y9A9_9ACTN</name>
<dbReference type="AlphaFoldDB" id="A0A544Y9A9"/>
<reference evidence="1 2" key="1">
    <citation type="submission" date="2019-07" db="EMBL/GenBank/DDBJ databases">
        <title>Microbispora hainanensis DSM 45428.</title>
        <authorList>
            <person name="Thawai C."/>
        </authorList>
    </citation>
    <scope>NUCLEOTIDE SEQUENCE [LARGE SCALE GENOMIC DNA]</scope>
    <source>
        <strain evidence="1 2">DSM 45428</strain>
    </source>
</reference>
<dbReference type="RefSeq" id="WP_142624589.1">
    <property type="nucleotide sequence ID" value="NZ_VIRM01000065.1"/>
</dbReference>
<accession>A0A544Y9A9</accession>
<proteinExistence type="predicted"/>
<dbReference type="Proteomes" id="UP000316541">
    <property type="component" value="Unassembled WGS sequence"/>
</dbReference>
<comment type="caution">
    <text evidence="1">The sequence shown here is derived from an EMBL/GenBank/DDBJ whole genome shotgun (WGS) entry which is preliminary data.</text>
</comment>
<evidence type="ECO:0000313" key="2">
    <source>
        <dbReference type="Proteomes" id="UP000316541"/>
    </source>
</evidence>
<protein>
    <submittedName>
        <fullName evidence="1">Uncharacterized protein</fullName>
    </submittedName>
</protein>
<gene>
    <name evidence="1" type="ORF">FLX08_35195</name>
</gene>
<organism evidence="1 2">
    <name type="scientific">Microbispora hainanensis</name>
    <dbReference type="NCBI Taxonomy" id="568844"/>
    <lineage>
        <taxon>Bacteria</taxon>
        <taxon>Bacillati</taxon>
        <taxon>Actinomycetota</taxon>
        <taxon>Actinomycetes</taxon>
        <taxon>Streptosporangiales</taxon>
        <taxon>Streptosporangiaceae</taxon>
        <taxon>Microbispora</taxon>
    </lineage>
</organism>
<sequence>MNGYVLPCLPAEHGSVLTTALNLRAWCGECGVTYPGKFVIEPGTPPPFEWAREPKNTLCSCEPRWPRLMVMFRGRWYLGHPGSHGRLVVDGASDGAFCRNCGAGFLGEMVIDLDDTSHLEKPGET</sequence>